<keyword evidence="2 8" id="KW-0963">Cytoplasm</keyword>
<dbReference type="InterPro" id="IPR004527">
    <property type="entry name" value="Glu-tRNA-ligase_bac/mito"/>
</dbReference>
<dbReference type="PROSITE" id="PS00178">
    <property type="entry name" value="AA_TRNA_LIGASE_I"/>
    <property type="match status" value="1"/>
</dbReference>
<dbReference type="Pfam" id="PF19269">
    <property type="entry name" value="Anticodon_2"/>
    <property type="match status" value="1"/>
</dbReference>
<proteinExistence type="inferred from homology"/>
<dbReference type="InterPro" id="IPR014729">
    <property type="entry name" value="Rossmann-like_a/b/a_fold"/>
</dbReference>
<comment type="subcellular location">
    <subcellularLocation>
        <location evidence="8">Cytoplasm</location>
    </subcellularLocation>
</comment>
<keyword evidence="4 8" id="KW-0547">Nucleotide-binding</keyword>
<organism evidence="11 12">
    <name type="scientific">Arboricoccus pini</name>
    <dbReference type="NCBI Taxonomy" id="1963835"/>
    <lineage>
        <taxon>Bacteria</taxon>
        <taxon>Pseudomonadati</taxon>
        <taxon>Pseudomonadota</taxon>
        <taxon>Alphaproteobacteria</taxon>
        <taxon>Geminicoccales</taxon>
        <taxon>Geminicoccaceae</taxon>
        <taxon>Arboricoccus</taxon>
    </lineage>
</organism>
<keyword evidence="12" id="KW-1185">Reference proteome</keyword>
<name>A0A212RBZ1_9PROT</name>
<dbReference type="EC" id="6.1.1.17" evidence="8"/>
<evidence type="ECO:0000256" key="6">
    <source>
        <dbReference type="ARBA" id="ARBA00022917"/>
    </source>
</evidence>
<dbReference type="Gene3D" id="3.40.50.620">
    <property type="entry name" value="HUPs"/>
    <property type="match status" value="1"/>
</dbReference>
<evidence type="ECO:0000256" key="3">
    <source>
        <dbReference type="ARBA" id="ARBA00022598"/>
    </source>
</evidence>
<dbReference type="InterPro" id="IPR008925">
    <property type="entry name" value="aa_tRNA-synth_I_cd-bd_sf"/>
</dbReference>
<dbReference type="Proteomes" id="UP000197065">
    <property type="component" value="Unassembled WGS sequence"/>
</dbReference>
<keyword evidence="6 8" id="KW-0648">Protein biosynthesis</keyword>
<evidence type="ECO:0000313" key="12">
    <source>
        <dbReference type="Proteomes" id="UP000197065"/>
    </source>
</evidence>
<comment type="similarity">
    <text evidence="1 8">Belongs to the class-I aminoacyl-tRNA synthetase family. Glutamate--tRNA ligase type 1 subfamily.</text>
</comment>
<dbReference type="GO" id="GO:0000049">
    <property type="term" value="F:tRNA binding"/>
    <property type="evidence" value="ECO:0007669"/>
    <property type="project" value="InterPro"/>
</dbReference>
<comment type="function">
    <text evidence="8">Catalyzes the attachment of glutamate to tRNA(Glu) in a two-step reaction: glutamate is first activated by ATP to form Glu-AMP and then transferred to the acceptor end of tRNA(Glu).</text>
</comment>
<dbReference type="GO" id="GO:0004818">
    <property type="term" value="F:glutamate-tRNA ligase activity"/>
    <property type="evidence" value="ECO:0007669"/>
    <property type="project" value="UniProtKB-UniRule"/>
</dbReference>
<feature type="domain" description="Glutamyl/glutaminyl-tRNA synthetase class Ib catalytic" evidence="9">
    <location>
        <begin position="2"/>
        <end position="274"/>
    </location>
</feature>
<reference evidence="11 12" key="1">
    <citation type="submission" date="2017-06" db="EMBL/GenBank/DDBJ databases">
        <authorList>
            <person name="Kim H.J."/>
            <person name="Triplett B.A."/>
        </authorList>
    </citation>
    <scope>NUCLEOTIDE SEQUENCE [LARGE SCALE GENOMIC DNA]</scope>
    <source>
        <strain evidence="11 12">B29T1</strain>
    </source>
</reference>
<dbReference type="InterPro" id="IPR049940">
    <property type="entry name" value="GluQ/Sye"/>
</dbReference>
<evidence type="ECO:0000256" key="1">
    <source>
        <dbReference type="ARBA" id="ARBA00007894"/>
    </source>
</evidence>
<dbReference type="InterPro" id="IPR000924">
    <property type="entry name" value="Glu/Gln-tRNA-synth"/>
</dbReference>
<dbReference type="InterPro" id="IPR045462">
    <property type="entry name" value="aa-tRNA-synth_I_cd-bd"/>
</dbReference>
<evidence type="ECO:0000259" key="9">
    <source>
        <dbReference type="Pfam" id="PF00749"/>
    </source>
</evidence>
<dbReference type="SUPFAM" id="SSF52374">
    <property type="entry name" value="Nucleotidylyl transferase"/>
    <property type="match status" value="1"/>
</dbReference>
<dbReference type="SUPFAM" id="SSF48163">
    <property type="entry name" value="An anticodon-binding domain of class I aminoacyl-tRNA synthetases"/>
    <property type="match status" value="1"/>
</dbReference>
<evidence type="ECO:0000256" key="4">
    <source>
        <dbReference type="ARBA" id="ARBA00022741"/>
    </source>
</evidence>
<comment type="subunit">
    <text evidence="8">Monomer.</text>
</comment>
<feature type="binding site" evidence="8">
    <location>
        <position position="241"/>
    </location>
    <ligand>
        <name>ATP</name>
        <dbReference type="ChEBI" id="CHEBI:30616"/>
    </ligand>
</feature>
<dbReference type="RefSeq" id="WP_088561613.1">
    <property type="nucleotide sequence ID" value="NZ_FYEH01000007.1"/>
</dbReference>
<dbReference type="PRINTS" id="PR00987">
    <property type="entry name" value="TRNASYNTHGLU"/>
</dbReference>
<dbReference type="GO" id="GO:0005524">
    <property type="term" value="F:ATP binding"/>
    <property type="evidence" value="ECO:0007669"/>
    <property type="project" value="UniProtKB-UniRule"/>
</dbReference>
<comment type="catalytic activity">
    <reaction evidence="8">
        <text>tRNA(Glu) + L-glutamate + ATP = L-glutamyl-tRNA(Glu) + AMP + diphosphate</text>
        <dbReference type="Rhea" id="RHEA:23540"/>
        <dbReference type="Rhea" id="RHEA-COMP:9663"/>
        <dbReference type="Rhea" id="RHEA-COMP:9680"/>
        <dbReference type="ChEBI" id="CHEBI:29985"/>
        <dbReference type="ChEBI" id="CHEBI:30616"/>
        <dbReference type="ChEBI" id="CHEBI:33019"/>
        <dbReference type="ChEBI" id="CHEBI:78442"/>
        <dbReference type="ChEBI" id="CHEBI:78520"/>
        <dbReference type="ChEBI" id="CHEBI:456215"/>
        <dbReference type="EC" id="6.1.1.17"/>
    </reaction>
</comment>
<dbReference type="EMBL" id="FYEH01000007">
    <property type="protein sequence ID" value="SNB69694.1"/>
    <property type="molecule type" value="Genomic_DNA"/>
</dbReference>
<feature type="short sequence motif" description="'HIGH' region" evidence="8">
    <location>
        <begin position="7"/>
        <end position="17"/>
    </location>
</feature>
<dbReference type="HAMAP" id="MF_00022">
    <property type="entry name" value="Glu_tRNA_synth_type1"/>
    <property type="match status" value="1"/>
</dbReference>
<protein>
    <recommendedName>
        <fullName evidence="8">Glutamate--tRNA ligase</fullName>
        <ecNumber evidence="8">6.1.1.17</ecNumber>
    </recommendedName>
    <alternativeName>
        <fullName evidence="8">Glutamyl-tRNA synthetase</fullName>
        <shortName evidence="8">GluRS</shortName>
    </alternativeName>
</protein>
<sequence>MRVRFAPSPTGLLHLGNARTAIVNWLAARQAGGIFLLRIDDTDIERSRPELALTIDADLAWLGLDVDERAVQSQRTAVYERHFAGLAAGDRLYPAYETPEELAAMRQRLKDKNLPPRYDRTSLRLAAADRQRLEAEGRKPHWRLRLSDRRIDFVDRVRGPQRIDLRHLSDPVLRRADGSFTYTFASVVDDLDLGVTEVIRGEDHLTNTAVQIDLMEALGGRPPDFGHLPLILDAGGQKVSKRLGAATLADLREQGVEPLAILQVLAALGTGRPACAEATLAELVAGFDLAAFGTAQPRLATADIARHSAAVLHHLDFVSVQARLEGMGLAGLDQPFWNAIRANLERLEDAGLWWSICQEPLQPVIEDSAYLATAANLLGQSSSVEAWLDALKEASGRKGKALFHPLRLALTARERGPDLGTLLALMGKDRAVMRLRGQVA</sequence>
<keyword evidence="3 8" id="KW-0436">Ligase</keyword>
<evidence type="ECO:0000256" key="5">
    <source>
        <dbReference type="ARBA" id="ARBA00022840"/>
    </source>
</evidence>
<dbReference type="Pfam" id="PF00749">
    <property type="entry name" value="tRNA-synt_1c"/>
    <property type="match status" value="1"/>
</dbReference>
<evidence type="ECO:0000313" key="11">
    <source>
        <dbReference type="EMBL" id="SNB69694.1"/>
    </source>
</evidence>
<dbReference type="InterPro" id="IPR001412">
    <property type="entry name" value="aa-tRNA-synth_I_CS"/>
</dbReference>
<accession>A0A212RBZ1</accession>
<dbReference type="InterPro" id="IPR020751">
    <property type="entry name" value="aa-tRNA-synth_I_codon-bd_sub2"/>
</dbReference>
<dbReference type="PANTHER" id="PTHR43311:SF2">
    <property type="entry name" value="GLUTAMATE--TRNA LIGASE, MITOCHONDRIAL-RELATED"/>
    <property type="match status" value="1"/>
</dbReference>
<keyword evidence="5 8" id="KW-0067">ATP-binding</keyword>
<evidence type="ECO:0000256" key="2">
    <source>
        <dbReference type="ARBA" id="ARBA00022490"/>
    </source>
</evidence>
<dbReference type="GO" id="GO:0005737">
    <property type="term" value="C:cytoplasm"/>
    <property type="evidence" value="ECO:0007669"/>
    <property type="project" value="UniProtKB-SubCell"/>
</dbReference>
<dbReference type="GO" id="GO:0006424">
    <property type="term" value="P:glutamyl-tRNA aminoacylation"/>
    <property type="evidence" value="ECO:0007669"/>
    <property type="project" value="UniProtKB-UniRule"/>
</dbReference>
<dbReference type="InterPro" id="IPR020058">
    <property type="entry name" value="Glu/Gln-tRNA-synth_Ib_cat-dom"/>
</dbReference>
<gene>
    <name evidence="8" type="primary">gltX</name>
    <name evidence="11" type="ORF">SAMN07250955_10737</name>
</gene>
<dbReference type="AlphaFoldDB" id="A0A212RBZ1"/>
<keyword evidence="7 8" id="KW-0030">Aminoacyl-tRNA synthetase</keyword>
<comment type="caution">
    <text evidence="8">Lacks conserved residue(s) required for the propagation of feature annotation.</text>
</comment>
<evidence type="ECO:0000256" key="7">
    <source>
        <dbReference type="ARBA" id="ARBA00023146"/>
    </source>
</evidence>
<feature type="domain" description="Aminoacyl-tRNA synthetase class I anticodon-binding" evidence="10">
    <location>
        <begin position="381"/>
        <end position="436"/>
    </location>
</feature>
<dbReference type="OrthoDB" id="9807503at2"/>
<dbReference type="Gene3D" id="1.10.10.350">
    <property type="match status" value="1"/>
</dbReference>
<evidence type="ECO:0000256" key="8">
    <source>
        <dbReference type="HAMAP-Rule" id="MF_00022"/>
    </source>
</evidence>
<dbReference type="PANTHER" id="PTHR43311">
    <property type="entry name" value="GLUTAMATE--TRNA LIGASE"/>
    <property type="match status" value="1"/>
</dbReference>
<evidence type="ECO:0000259" key="10">
    <source>
        <dbReference type="Pfam" id="PF19269"/>
    </source>
</evidence>